<evidence type="ECO:0000313" key="8">
    <source>
        <dbReference type="EMBL" id="ELW52010.1"/>
    </source>
</evidence>
<dbReference type="InterPro" id="IPR012340">
    <property type="entry name" value="NA-bd_OB-fold"/>
</dbReference>
<protein>
    <submittedName>
        <fullName evidence="8">Solute carrier family 22 member 10</fullName>
    </submittedName>
</protein>
<dbReference type="Proteomes" id="UP000011518">
    <property type="component" value="Unassembled WGS sequence"/>
</dbReference>
<dbReference type="Pfam" id="PF07690">
    <property type="entry name" value="MFS_1"/>
    <property type="match status" value="1"/>
</dbReference>
<sequence length="405" mass="44835">MAFEELLDQVGGLGKFQIFQFFIILPSHMILITHLLLENFTGAIPGHRCWVPILDNNTFSDNDTGILSQDALLRISIPLDSTMKPENCRRFIHPQWQLLHLNGSIPNTSEPDMEPCVDGWVYDRSFFSSTIVTEWDLVCDYQLLKSVAQFIFMTGMLVGGLIYGYLSDRFGRKLVLLWSYLQMAICETSAAFAPTFSIYCSLRFLAGSSSTVVMTNGSMLARFLALFVMSYLSRQVSEMLFMLLAGLSILVNTYVPQEMQTVRVALASVGITVAAAASASLGIHFAELIPTALRGKAAGLEFLASRTGGALAPLLMALTIYFTTLPWIIYGVFPIIAGLSVFFLPETKDLPLIDTIQDVENESLKANGELPEHAKINDMDTFGPGDDDEIQFEDIGDDDEDIDNI</sequence>
<proteinExistence type="predicted"/>
<keyword evidence="4 6" id="KW-0472">Membrane</keyword>
<feature type="transmembrane region" description="Helical" evidence="6">
    <location>
        <begin position="178"/>
        <end position="199"/>
    </location>
</feature>
<reference evidence="9" key="1">
    <citation type="submission" date="2012-07" db="EMBL/GenBank/DDBJ databases">
        <title>Genome of the Chinese tree shrew, a rising model animal genetically related to primates.</title>
        <authorList>
            <person name="Zhang G."/>
            <person name="Fan Y."/>
            <person name="Yao Y."/>
            <person name="Huang Z."/>
        </authorList>
    </citation>
    <scope>NUCLEOTIDE SEQUENCE [LARGE SCALE GENOMIC DNA]</scope>
</reference>
<dbReference type="SUPFAM" id="SSF103473">
    <property type="entry name" value="MFS general substrate transporter"/>
    <property type="match status" value="2"/>
</dbReference>
<feature type="transmembrane region" description="Helical" evidence="6">
    <location>
        <begin position="147"/>
        <end position="166"/>
    </location>
</feature>
<dbReference type="GO" id="GO:0016020">
    <property type="term" value="C:membrane"/>
    <property type="evidence" value="ECO:0007669"/>
    <property type="project" value="UniProtKB-SubCell"/>
</dbReference>
<name>L9JNF7_TUPCH</name>
<dbReference type="InterPro" id="IPR011701">
    <property type="entry name" value="MFS"/>
</dbReference>
<dbReference type="Gene3D" id="2.40.50.140">
    <property type="entry name" value="Nucleic acid-binding proteins"/>
    <property type="match status" value="1"/>
</dbReference>
<dbReference type="STRING" id="246437.L9JNF7"/>
<feature type="region of interest" description="Disordered" evidence="5">
    <location>
        <begin position="375"/>
        <end position="405"/>
    </location>
</feature>
<evidence type="ECO:0000259" key="7">
    <source>
        <dbReference type="PROSITE" id="PS50850"/>
    </source>
</evidence>
<dbReference type="EMBL" id="KB320961">
    <property type="protein sequence ID" value="ELW52010.1"/>
    <property type="molecule type" value="Genomic_DNA"/>
</dbReference>
<dbReference type="Gene3D" id="1.20.1250.20">
    <property type="entry name" value="MFS general substrate transporter like domains"/>
    <property type="match status" value="2"/>
</dbReference>
<dbReference type="AlphaFoldDB" id="L9JNF7"/>
<dbReference type="PROSITE" id="PS50850">
    <property type="entry name" value="MFS"/>
    <property type="match status" value="1"/>
</dbReference>
<evidence type="ECO:0000256" key="2">
    <source>
        <dbReference type="ARBA" id="ARBA00022692"/>
    </source>
</evidence>
<evidence type="ECO:0000256" key="4">
    <source>
        <dbReference type="ARBA" id="ARBA00023136"/>
    </source>
</evidence>
<dbReference type="PANTHER" id="PTHR24064">
    <property type="entry name" value="SOLUTE CARRIER FAMILY 22 MEMBER"/>
    <property type="match status" value="1"/>
</dbReference>
<reference evidence="9" key="2">
    <citation type="journal article" date="2013" name="Nat. Commun.">
        <title>Genome of the Chinese tree shrew.</title>
        <authorList>
            <person name="Fan Y."/>
            <person name="Huang Z.Y."/>
            <person name="Cao C.C."/>
            <person name="Chen C.S."/>
            <person name="Chen Y.X."/>
            <person name="Fan D.D."/>
            <person name="He J."/>
            <person name="Hou H.L."/>
            <person name="Hu L."/>
            <person name="Hu X.T."/>
            <person name="Jiang X.T."/>
            <person name="Lai R."/>
            <person name="Lang Y.S."/>
            <person name="Liang B."/>
            <person name="Liao S.G."/>
            <person name="Mu D."/>
            <person name="Ma Y.Y."/>
            <person name="Niu Y.Y."/>
            <person name="Sun X.Q."/>
            <person name="Xia J.Q."/>
            <person name="Xiao J."/>
            <person name="Xiong Z.Q."/>
            <person name="Xu L."/>
            <person name="Yang L."/>
            <person name="Zhang Y."/>
            <person name="Zhao W."/>
            <person name="Zhao X.D."/>
            <person name="Zheng Y.T."/>
            <person name="Zhou J.M."/>
            <person name="Zhu Y.B."/>
            <person name="Zhang G.J."/>
            <person name="Wang J."/>
            <person name="Yao Y.G."/>
        </authorList>
    </citation>
    <scope>NUCLEOTIDE SEQUENCE [LARGE SCALE GENOMIC DNA]</scope>
</reference>
<evidence type="ECO:0000256" key="5">
    <source>
        <dbReference type="SAM" id="MobiDB-lite"/>
    </source>
</evidence>
<dbReference type="InterPro" id="IPR036259">
    <property type="entry name" value="MFS_trans_sf"/>
</dbReference>
<evidence type="ECO:0000256" key="3">
    <source>
        <dbReference type="ARBA" id="ARBA00022989"/>
    </source>
</evidence>
<dbReference type="GO" id="GO:0022857">
    <property type="term" value="F:transmembrane transporter activity"/>
    <property type="evidence" value="ECO:0007669"/>
    <property type="project" value="InterPro"/>
</dbReference>
<keyword evidence="9" id="KW-1185">Reference proteome</keyword>
<feature type="transmembrane region" description="Helical" evidence="6">
    <location>
        <begin position="262"/>
        <end position="286"/>
    </location>
</feature>
<gene>
    <name evidence="8" type="ORF">TREES_T100020881</name>
</gene>
<accession>L9JNF7</accession>
<dbReference type="eggNOG" id="KOG0255">
    <property type="taxonomic scope" value="Eukaryota"/>
</dbReference>
<feature type="transmembrane region" description="Helical" evidence="6">
    <location>
        <begin position="327"/>
        <end position="344"/>
    </location>
</feature>
<dbReference type="InParanoid" id="L9JNF7"/>
<keyword evidence="2 6" id="KW-0812">Transmembrane</keyword>
<feature type="domain" description="Major facilitator superfamily (MFS) profile" evidence="7">
    <location>
        <begin position="66"/>
        <end position="405"/>
    </location>
</feature>
<evidence type="ECO:0000256" key="6">
    <source>
        <dbReference type="SAM" id="Phobius"/>
    </source>
</evidence>
<keyword evidence="3 6" id="KW-1133">Transmembrane helix</keyword>
<evidence type="ECO:0000256" key="1">
    <source>
        <dbReference type="ARBA" id="ARBA00004141"/>
    </source>
</evidence>
<comment type="subcellular location">
    <subcellularLocation>
        <location evidence="1">Membrane</location>
        <topology evidence="1">Multi-pass membrane protein</topology>
    </subcellularLocation>
</comment>
<feature type="transmembrane region" description="Helical" evidence="6">
    <location>
        <begin position="211"/>
        <end position="232"/>
    </location>
</feature>
<evidence type="ECO:0000313" key="9">
    <source>
        <dbReference type="Proteomes" id="UP000011518"/>
    </source>
</evidence>
<feature type="compositionally biased region" description="Acidic residues" evidence="5">
    <location>
        <begin position="385"/>
        <end position="405"/>
    </location>
</feature>
<dbReference type="InterPro" id="IPR020846">
    <property type="entry name" value="MFS_dom"/>
</dbReference>
<organism evidence="8 9">
    <name type="scientific">Tupaia chinensis</name>
    <name type="common">Chinese tree shrew</name>
    <name type="synonym">Tupaia belangeri chinensis</name>
    <dbReference type="NCBI Taxonomy" id="246437"/>
    <lineage>
        <taxon>Eukaryota</taxon>
        <taxon>Metazoa</taxon>
        <taxon>Chordata</taxon>
        <taxon>Craniata</taxon>
        <taxon>Vertebrata</taxon>
        <taxon>Euteleostomi</taxon>
        <taxon>Mammalia</taxon>
        <taxon>Eutheria</taxon>
        <taxon>Euarchontoglires</taxon>
        <taxon>Scandentia</taxon>
        <taxon>Tupaiidae</taxon>
        <taxon>Tupaia</taxon>
    </lineage>
</organism>